<dbReference type="PROSITE" id="PS50157">
    <property type="entry name" value="ZINC_FINGER_C2H2_2"/>
    <property type="match status" value="1"/>
</dbReference>
<feature type="domain" description="C2H2-type" evidence="2">
    <location>
        <begin position="51"/>
        <end position="75"/>
    </location>
</feature>
<dbReference type="Gene3D" id="3.30.160.60">
    <property type="entry name" value="Classic Zinc Finger"/>
    <property type="match status" value="1"/>
</dbReference>
<accession>A0A0L0HHC1</accession>
<dbReference type="RefSeq" id="XP_016608905.1">
    <property type="nucleotide sequence ID" value="XM_016752217.1"/>
</dbReference>
<dbReference type="AlphaFoldDB" id="A0A0L0HHC1"/>
<dbReference type="InterPro" id="IPR013087">
    <property type="entry name" value="Znf_C2H2_type"/>
</dbReference>
<protein>
    <recommendedName>
        <fullName evidence="2">C2H2-type domain-containing protein</fullName>
    </recommendedName>
</protein>
<organism evidence="3 4">
    <name type="scientific">Spizellomyces punctatus (strain DAOM BR117)</name>
    <dbReference type="NCBI Taxonomy" id="645134"/>
    <lineage>
        <taxon>Eukaryota</taxon>
        <taxon>Fungi</taxon>
        <taxon>Fungi incertae sedis</taxon>
        <taxon>Chytridiomycota</taxon>
        <taxon>Chytridiomycota incertae sedis</taxon>
        <taxon>Chytridiomycetes</taxon>
        <taxon>Spizellomycetales</taxon>
        <taxon>Spizellomycetaceae</taxon>
        <taxon>Spizellomyces</taxon>
    </lineage>
</organism>
<dbReference type="eggNOG" id="ENOG502SE14">
    <property type="taxonomic scope" value="Eukaryota"/>
</dbReference>
<evidence type="ECO:0000256" key="1">
    <source>
        <dbReference type="PROSITE-ProRule" id="PRU00042"/>
    </source>
</evidence>
<dbReference type="VEuPathDB" id="FungiDB:SPPG_03970"/>
<reference evidence="3 4" key="1">
    <citation type="submission" date="2009-08" db="EMBL/GenBank/DDBJ databases">
        <title>The Genome Sequence of Spizellomyces punctatus strain DAOM BR117.</title>
        <authorList>
            <consortium name="The Broad Institute Genome Sequencing Platform"/>
            <person name="Russ C."/>
            <person name="Cuomo C."/>
            <person name="Shea T."/>
            <person name="Young S.K."/>
            <person name="Zeng Q."/>
            <person name="Koehrsen M."/>
            <person name="Haas B."/>
            <person name="Borodovsky M."/>
            <person name="Guigo R."/>
            <person name="Alvarado L."/>
            <person name="Berlin A."/>
            <person name="Bochicchio J."/>
            <person name="Borenstein D."/>
            <person name="Chapman S."/>
            <person name="Chen Z."/>
            <person name="Engels R."/>
            <person name="Freedman E."/>
            <person name="Gellesch M."/>
            <person name="Goldberg J."/>
            <person name="Griggs A."/>
            <person name="Gujja S."/>
            <person name="Heiman D."/>
            <person name="Hepburn T."/>
            <person name="Howarth C."/>
            <person name="Jen D."/>
            <person name="Larson L."/>
            <person name="Lewis B."/>
            <person name="Mehta T."/>
            <person name="Park D."/>
            <person name="Pearson M."/>
            <person name="Roberts A."/>
            <person name="Saif S."/>
            <person name="Shenoy N."/>
            <person name="Sisk P."/>
            <person name="Stolte C."/>
            <person name="Sykes S."/>
            <person name="Thomson T."/>
            <person name="Walk T."/>
            <person name="White J."/>
            <person name="Yandava C."/>
            <person name="Burger G."/>
            <person name="Gray M.W."/>
            <person name="Holland P.W.H."/>
            <person name="King N."/>
            <person name="Lang F.B.F."/>
            <person name="Roger A.J."/>
            <person name="Ruiz-Trillo I."/>
            <person name="Lander E."/>
            <person name="Nusbaum C."/>
        </authorList>
    </citation>
    <scope>NUCLEOTIDE SEQUENCE [LARGE SCALE GENOMIC DNA]</scope>
    <source>
        <strain evidence="3 4">DAOM BR117</strain>
    </source>
</reference>
<dbReference type="Pfam" id="PF12874">
    <property type="entry name" value="zf-met"/>
    <property type="match status" value="1"/>
</dbReference>
<dbReference type="GO" id="GO:0008270">
    <property type="term" value="F:zinc ion binding"/>
    <property type="evidence" value="ECO:0007669"/>
    <property type="project" value="UniProtKB-KW"/>
</dbReference>
<dbReference type="PROSITE" id="PS00028">
    <property type="entry name" value="ZINC_FINGER_C2H2_1"/>
    <property type="match status" value="1"/>
</dbReference>
<keyword evidence="4" id="KW-1185">Reference proteome</keyword>
<proteinExistence type="predicted"/>
<evidence type="ECO:0000313" key="4">
    <source>
        <dbReference type="Proteomes" id="UP000053201"/>
    </source>
</evidence>
<evidence type="ECO:0000259" key="2">
    <source>
        <dbReference type="PROSITE" id="PS50157"/>
    </source>
</evidence>
<dbReference type="GeneID" id="27687449"/>
<keyword evidence="1" id="KW-0479">Metal-binding</keyword>
<name>A0A0L0HHC1_SPIPD</name>
<keyword evidence="1" id="KW-0862">Zinc</keyword>
<dbReference type="SUPFAM" id="SSF57667">
    <property type="entry name" value="beta-beta-alpha zinc fingers"/>
    <property type="match status" value="1"/>
</dbReference>
<dbReference type="OrthoDB" id="2108430at2759"/>
<dbReference type="Proteomes" id="UP000053201">
    <property type="component" value="Unassembled WGS sequence"/>
</dbReference>
<dbReference type="InParanoid" id="A0A0L0HHC1"/>
<gene>
    <name evidence="3" type="ORF">SPPG_03970</name>
</gene>
<dbReference type="InterPro" id="IPR036236">
    <property type="entry name" value="Znf_C2H2_sf"/>
</dbReference>
<evidence type="ECO:0000313" key="3">
    <source>
        <dbReference type="EMBL" id="KND00866.1"/>
    </source>
</evidence>
<dbReference type="EMBL" id="KQ257455">
    <property type="protein sequence ID" value="KND00866.1"/>
    <property type="molecule type" value="Genomic_DNA"/>
</dbReference>
<sequence>MEAKFDELPETVATTADIFATTGFSSPNITSVQFLSAPIGTPNNPQTPNSLLCNVCKKSFSSEATLSSHQKTARHLTALKELQRKKERGGRSKQPPVAAAAFEATAKVRQADKLAVANPGLAATIYWSAANVLWSHKCVRDTAQCLSKLISVLCDLKAASPTITPEKNASVVLKASQIAETLYLTRIALARLLTIYDCDMALALYIDAIEGKYSVDATTMVLACEHQSFGEVVTFCEEIFRKHIMPTTPKSTQSRNAASDQQTTNSKKSVALRKIQSTFLEIFCFAKNIEAPLEALFFGGLTLAVAKDELKWNDYADVCVRIADIYLSLDRQWSTCDCLEVGAKALCQGSDISFTQINENDHTDIATEDQLSPWNLLSEALMLSIQIDDRVRVFRLEESLRMALEDKGQLPNCWQRFSDINFLLRFAKASRTLDHSWSQEEEAGYDSQVMTSGPTLLPEASRHKVVALWRSWRNSL</sequence>
<keyword evidence="1" id="KW-0863">Zinc-finger</keyword>